<evidence type="ECO:0000259" key="3">
    <source>
        <dbReference type="PROSITE" id="PS50801"/>
    </source>
</evidence>
<dbReference type="RefSeq" id="WP_184192361.1">
    <property type="nucleotide sequence ID" value="NZ_JACHGW010000001.1"/>
</dbReference>
<dbReference type="InterPro" id="IPR003658">
    <property type="entry name" value="Anti-sigma_ant"/>
</dbReference>
<organism evidence="4 5">
    <name type="scientific">Armatimonas rosea</name>
    <dbReference type="NCBI Taxonomy" id="685828"/>
    <lineage>
        <taxon>Bacteria</taxon>
        <taxon>Bacillati</taxon>
        <taxon>Armatimonadota</taxon>
        <taxon>Armatimonadia</taxon>
        <taxon>Armatimonadales</taxon>
        <taxon>Armatimonadaceae</taxon>
        <taxon>Armatimonas</taxon>
    </lineage>
</organism>
<evidence type="ECO:0000313" key="5">
    <source>
        <dbReference type="Proteomes" id="UP000520814"/>
    </source>
</evidence>
<dbReference type="SUPFAM" id="SSF52091">
    <property type="entry name" value="SpoIIaa-like"/>
    <property type="match status" value="1"/>
</dbReference>
<name>A0A7W9SLB0_ARMRO</name>
<dbReference type="Proteomes" id="UP000520814">
    <property type="component" value="Unassembled WGS sequence"/>
</dbReference>
<dbReference type="CDD" id="cd07043">
    <property type="entry name" value="STAS_anti-anti-sigma_factors"/>
    <property type="match status" value="1"/>
</dbReference>
<keyword evidence="5" id="KW-1185">Reference proteome</keyword>
<dbReference type="InterPro" id="IPR036513">
    <property type="entry name" value="STAS_dom_sf"/>
</dbReference>
<proteinExistence type="inferred from homology"/>
<dbReference type="Gene3D" id="3.30.750.24">
    <property type="entry name" value="STAS domain"/>
    <property type="match status" value="1"/>
</dbReference>
<dbReference type="AlphaFoldDB" id="A0A7W9SLB0"/>
<dbReference type="GO" id="GO:0043856">
    <property type="term" value="F:anti-sigma factor antagonist activity"/>
    <property type="evidence" value="ECO:0007669"/>
    <property type="project" value="InterPro"/>
</dbReference>
<sequence length="117" mass="12899">MELTKTYLENGVSYIVLNIHKLDMSNTVEFKKKIVQVAQGETQVILDISQVEFVDSSGLGSILSFLRDLRTRGGELRLCGVQPRVMAMFELVRMQKIVPIAASAEDAQAAFALPKAA</sequence>
<protein>
    <recommendedName>
        <fullName evidence="2">Anti-sigma factor antagonist</fullName>
    </recommendedName>
</protein>
<dbReference type="InterPro" id="IPR002645">
    <property type="entry name" value="STAS_dom"/>
</dbReference>
<comment type="caution">
    <text evidence="4">The sequence shown here is derived from an EMBL/GenBank/DDBJ whole genome shotgun (WGS) entry which is preliminary data.</text>
</comment>
<dbReference type="Pfam" id="PF01740">
    <property type="entry name" value="STAS"/>
    <property type="match status" value="1"/>
</dbReference>
<dbReference type="EMBL" id="JACHGW010000001">
    <property type="protein sequence ID" value="MBB6048726.1"/>
    <property type="molecule type" value="Genomic_DNA"/>
</dbReference>
<comment type="similarity">
    <text evidence="1 2">Belongs to the anti-sigma-factor antagonist family.</text>
</comment>
<gene>
    <name evidence="4" type="ORF">HNQ39_000488</name>
</gene>
<evidence type="ECO:0000256" key="1">
    <source>
        <dbReference type="ARBA" id="ARBA00009013"/>
    </source>
</evidence>
<reference evidence="4 5" key="1">
    <citation type="submission" date="2020-08" db="EMBL/GenBank/DDBJ databases">
        <title>Genomic Encyclopedia of Type Strains, Phase IV (KMG-IV): sequencing the most valuable type-strain genomes for metagenomic binning, comparative biology and taxonomic classification.</title>
        <authorList>
            <person name="Goeker M."/>
        </authorList>
    </citation>
    <scope>NUCLEOTIDE SEQUENCE [LARGE SCALE GENOMIC DNA]</scope>
    <source>
        <strain evidence="4 5">DSM 23562</strain>
    </source>
</reference>
<dbReference type="PROSITE" id="PS50801">
    <property type="entry name" value="STAS"/>
    <property type="match status" value="1"/>
</dbReference>
<evidence type="ECO:0000256" key="2">
    <source>
        <dbReference type="RuleBase" id="RU003749"/>
    </source>
</evidence>
<dbReference type="PANTHER" id="PTHR33495">
    <property type="entry name" value="ANTI-SIGMA FACTOR ANTAGONIST TM_1081-RELATED-RELATED"/>
    <property type="match status" value="1"/>
</dbReference>
<feature type="domain" description="STAS" evidence="3">
    <location>
        <begin position="22"/>
        <end position="111"/>
    </location>
</feature>
<dbReference type="NCBIfam" id="TIGR00377">
    <property type="entry name" value="ant_ant_sig"/>
    <property type="match status" value="1"/>
</dbReference>
<evidence type="ECO:0000313" key="4">
    <source>
        <dbReference type="EMBL" id="MBB6048726.1"/>
    </source>
</evidence>
<accession>A0A7W9SLB0</accession>
<dbReference type="PANTHER" id="PTHR33495:SF2">
    <property type="entry name" value="ANTI-SIGMA FACTOR ANTAGONIST TM_1081-RELATED"/>
    <property type="match status" value="1"/>
</dbReference>